<feature type="region of interest" description="Disordered" evidence="1">
    <location>
        <begin position="389"/>
        <end position="449"/>
    </location>
</feature>
<comment type="caution">
    <text evidence="2">The sequence shown here is derived from an EMBL/GenBank/DDBJ whole genome shotgun (WGS) entry which is preliminary data.</text>
</comment>
<gene>
    <name evidence="2" type="ORF">HYH02_010425</name>
</gene>
<feature type="region of interest" description="Disordered" evidence="1">
    <location>
        <begin position="1"/>
        <end position="34"/>
    </location>
</feature>
<feature type="compositionally biased region" description="Gly residues" evidence="1">
    <location>
        <begin position="390"/>
        <end position="400"/>
    </location>
</feature>
<organism evidence="2 3">
    <name type="scientific">Chlamydomonas schloesseri</name>
    <dbReference type="NCBI Taxonomy" id="2026947"/>
    <lineage>
        <taxon>Eukaryota</taxon>
        <taxon>Viridiplantae</taxon>
        <taxon>Chlorophyta</taxon>
        <taxon>core chlorophytes</taxon>
        <taxon>Chlorophyceae</taxon>
        <taxon>CS clade</taxon>
        <taxon>Chlamydomonadales</taxon>
        <taxon>Chlamydomonadaceae</taxon>
        <taxon>Chlamydomonas</taxon>
    </lineage>
</organism>
<feature type="region of interest" description="Disordered" evidence="1">
    <location>
        <begin position="237"/>
        <end position="269"/>
    </location>
</feature>
<dbReference type="EMBL" id="JAEHOD010000039">
    <property type="protein sequence ID" value="KAG2439790.1"/>
    <property type="molecule type" value="Genomic_DNA"/>
</dbReference>
<name>A0A835TL98_9CHLO</name>
<evidence type="ECO:0000313" key="2">
    <source>
        <dbReference type="EMBL" id="KAG2439790.1"/>
    </source>
</evidence>
<feature type="compositionally biased region" description="Polar residues" evidence="1">
    <location>
        <begin position="154"/>
        <end position="163"/>
    </location>
</feature>
<feature type="compositionally biased region" description="Basic and acidic residues" evidence="1">
    <location>
        <begin position="1"/>
        <end position="18"/>
    </location>
</feature>
<evidence type="ECO:0000313" key="3">
    <source>
        <dbReference type="Proteomes" id="UP000613740"/>
    </source>
</evidence>
<feature type="compositionally biased region" description="Basic and acidic residues" evidence="1">
    <location>
        <begin position="436"/>
        <end position="449"/>
    </location>
</feature>
<feature type="region of interest" description="Disordered" evidence="1">
    <location>
        <begin position="312"/>
        <end position="333"/>
    </location>
</feature>
<feature type="region of interest" description="Disordered" evidence="1">
    <location>
        <begin position="144"/>
        <end position="170"/>
    </location>
</feature>
<sequence>MVREWKRDPSPDLSRAPREAGCLSPKSPTVKFQPGERFAYDGKARLPNFLNGRDGQLGEARAHIRPVDTSTHTTYDWSGAGTGLAGQSLAADLARSLNGVSSLRAGAARSSTARSLVAADTRYHHLAEPAADHVGPGAYAVERALPGIGPMPHDSQTSSSQPQRDPYRASAAFVGSERDSEGTWVMPQGPDVVYIQPHFQPAPDHAPPWNAAAPRNVDATDWRFGHSRVMAIVAATRGTASTPTSPMPGSRGSPLPVPDTPCSSDNQLDVSGRPLEVALAASLRNAATSMRSGEARILVLPTERHVDLRAARHATSRGPDETAHLGPGAYSPLTSVGGARRRSYRLFVDPFVAPQPSPAFMGGMQADAASIVHAHGRAARRAAAQAAAAGGSGMGGGSGSLTGRSSASYTGGTPRGSGRVAPSSAFTSPFRGQKSGAHDWTTDSRLVRH</sequence>
<accession>A0A835TL98</accession>
<keyword evidence="3" id="KW-1185">Reference proteome</keyword>
<protein>
    <submittedName>
        <fullName evidence="2">Uncharacterized protein</fullName>
    </submittedName>
</protein>
<proteinExistence type="predicted"/>
<reference evidence="2" key="1">
    <citation type="journal article" date="2020" name="bioRxiv">
        <title>Comparative genomics of Chlamydomonas.</title>
        <authorList>
            <person name="Craig R.J."/>
            <person name="Hasan A.R."/>
            <person name="Ness R.W."/>
            <person name="Keightley P.D."/>
        </authorList>
    </citation>
    <scope>NUCLEOTIDE SEQUENCE</scope>
    <source>
        <strain evidence="2">CCAP 11/173</strain>
    </source>
</reference>
<dbReference type="OrthoDB" id="528705at2759"/>
<dbReference type="Proteomes" id="UP000613740">
    <property type="component" value="Unassembled WGS sequence"/>
</dbReference>
<evidence type="ECO:0000256" key="1">
    <source>
        <dbReference type="SAM" id="MobiDB-lite"/>
    </source>
</evidence>
<dbReference type="AlphaFoldDB" id="A0A835TL98"/>